<keyword evidence="2" id="KW-0949">S-adenosyl-L-methionine</keyword>
<dbReference type="GO" id="GO:0046872">
    <property type="term" value="F:metal ion binding"/>
    <property type="evidence" value="ECO:0007669"/>
    <property type="project" value="UniProtKB-KW"/>
</dbReference>
<dbReference type="GO" id="GO:0051536">
    <property type="term" value="F:iron-sulfur cluster binding"/>
    <property type="evidence" value="ECO:0007669"/>
    <property type="project" value="UniProtKB-KW"/>
</dbReference>
<evidence type="ECO:0000313" key="7">
    <source>
        <dbReference type="Proteomes" id="UP000769766"/>
    </source>
</evidence>
<dbReference type="Proteomes" id="UP000769766">
    <property type="component" value="Unassembled WGS sequence"/>
</dbReference>
<dbReference type="PANTHER" id="PTHR43409:SF15">
    <property type="entry name" value="PUTATIVE-RELATED"/>
    <property type="match status" value="1"/>
</dbReference>
<evidence type="ECO:0000256" key="2">
    <source>
        <dbReference type="ARBA" id="ARBA00022691"/>
    </source>
</evidence>
<evidence type="ECO:0000256" key="5">
    <source>
        <dbReference type="ARBA" id="ARBA00023014"/>
    </source>
</evidence>
<evidence type="ECO:0008006" key="8">
    <source>
        <dbReference type="Google" id="ProtNLM"/>
    </source>
</evidence>
<comment type="cofactor">
    <cofactor evidence="1">
        <name>[4Fe-4S] cluster</name>
        <dbReference type="ChEBI" id="CHEBI:49883"/>
    </cofactor>
</comment>
<keyword evidence="3" id="KW-0479">Metal-binding</keyword>
<evidence type="ECO:0000256" key="1">
    <source>
        <dbReference type="ARBA" id="ARBA00001966"/>
    </source>
</evidence>
<protein>
    <recommendedName>
        <fullName evidence="8">B12-binding domain-containing protein</fullName>
    </recommendedName>
</protein>
<name>A0A932CNA8_UNCTE</name>
<gene>
    <name evidence="6" type="ORF">HYY20_05275</name>
</gene>
<dbReference type="InterPro" id="IPR051198">
    <property type="entry name" value="BchE-like"/>
</dbReference>
<dbReference type="EMBL" id="JACPRF010000163">
    <property type="protein sequence ID" value="MBI2876274.1"/>
    <property type="molecule type" value="Genomic_DNA"/>
</dbReference>
<dbReference type="SUPFAM" id="SSF102114">
    <property type="entry name" value="Radical SAM enzymes"/>
    <property type="match status" value="1"/>
</dbReference>
<dbReference type="AlphaFoldDB" id="A0A932CNA8"/>
<dbReference type="InterPro" id="IPR007197">
    <property type="entry name" value="rSAM"/>
</dbReference>
<reference evidence="6" key="1">
    <citation type="submission" date="2020-07" db="EMBL/GenBank/DDBJ databases">
        <title>Huge and variable diversity of episymbiotic CPR bacteria and DPANN archaea in groundwater ecosystems.</title>
        <authorList>
            <person name="He C.Y."/>
            <person name="Keren R."/>
            <person name="Whittaker M."/>
            <person name="Farag I.F."/>
            <person name="Doudna J."/>
            <person name="Cate J.H.D."/>
            <person name="Banfield J.F."/>
        </authorList>
    </citation>
    <scope>NUCLEOTIDE SEQUENCE</scope>
    <source>
        <strain evidence="6">NC_groundwater_672_Ag_B-0.1um_62_36</strain>
    </source>
</reference>
<dbReference type="Gene3D" id="3.40.50.280">
    <property type="entry name" value="Cobalamin-binding domain"/>
    <property type="match status" value="1"/>
</dbReference>
<comment type="caution">
    <text evidence="6">The sequence shown here is derived from an EMBL/GenBank/DDBJ whole genome shotgun (WGS) entry which is preliminary data.</text>
</comment>
<proteinExistence type="predicted"/>
<dbReference type="InterPro" id="IPR023404">
    <property type="entry name" value="rSAM_horseshoe"/>
</dbReference>
<dbReference type="SFLD" id="SFLDS00029">
    <property type="entry name" value="Radical_SAM"/>
    <property type="match status" value="1"/>
</dbReference>
<dbReference type="Gene3D" id="3.80.30.20">
    <property type="entry name" value="tm_1862 like domain"/>
    <property type="match status" value="1"/>
</dbReference>
<evidence type="ECO:0000256" key="4">
    <source>
        <dbReference type="ARBA" id="ARBA00023004"/>
    </source>
</evidence>
<organism evidence="6 7">
    <name type="scientific">Tectimicrobiota bacterium</name>
    <dbReference type="NCBI Taxonomy" id="2528274"/>
    <lineage>
        <taxon>Bacteria</taxon>
        <taxon>Pseudomonadati</taxon>
        <taxon>Nitrospinota/Tectimicrobiota group</taxon>
        <taxon>Candidatus Tectimicrobiota</taxon>
    </lineage>
</organism>
<dbReference type="GO" id="GO:0005829">
    <property type="term" value="C:cytosol"/>
    <property type="evidence" value="ECO:0007669"/>
    <property type="project" value="TreeGrafter"/>
</dbReference>
<evidence type="ECO:0000256" key="3">
    <source>
        <dbReference type="ARBA" id="ARBA00022723"/>
    </source>
</evidence>
<accession>A0A932CNA8</accession>
<dbReference type="InterPro" id="IPR058240">
    <property type="entry name" value="rSAM_sf"/>
</dbReference>
<dbReference type="PANTHER" id="PTHR43409">
    <property type="entry name" value="ANAEROBIC MAGNESIUM-PROTOPORPHYRIN IX MONOMETHYL ESTER CYCLASE-RELATED"/>
    <property type="match status" value="1"/>
</dbReference>
<evidence type="ECO:0000313" key="6">
    <source>
        <dbReference type="EMBL" id="MBI2876274.1"/>
    </source>
</evidence>
<keyword evidence="5" id="KW-0411">Iron-sulfur</keyword>
<dbReference type="GO" id="GO:0003824">
    <property type="term" value="F:catalytic activity"/>
    <property type="evidence" value="ECO:0007669"/>
    <property type="project" value="InterPro"/>
</dbReference>
<keyword evidence="4" id="KW-0408">Iron</keyword>
<sequence length="292" mass="33402">MNLQSKIIRDFNIASLTGPPKRKTALLINPPIYDTQHWAEWSQPYGLLRIGTLLKKYHYKRVELFDFLETYGKKQIPNHRINPEENYWETNHPAPPVKPIVISKGKDSIEVYKKHFGKSWKEFENWLKDQEFDANHPPSEVWISAIMTYWWESVRDLTMRLKRLFGQKTTIILGGIYSTLAPEHAACMTSADIVVAGEIDEANELWTDLSFYSKPPTYAIITPSRGCSFNCSYCAQKTINSGVQKVRHRLPTNIVAEIKSKYEIRGGQQPHRHRGVGAGADDKVSGAIFPLA</sequence>